<dbReference type="GO" id="GO:0016740">
    <property type="term" value="F:transferase activity"/>
    <property type="evidence" value="ECO:0007669"/>
    <property type="project" value="UniProtKB-KW"/>
</dbReference>
<dbReference type="Gene3D" id="3.10.520.10">
    <property type="entry name" value="ApbE-like domains"/>
    <property type="match status" value="2"/>
</dbReference>
<keyword evidence="12" id="KW-1185">Reference proteome</keyword>
<evidence type="ECO:0000256" key="4">
    <source>
        <dbReference type="ARBA" id="ARBA00022630"/>
    </source>
</evidence>
<dbReference type="PANTHER" id="PTHR30040:SF2">
    <property type="entry name" value="FAD:PROTEIN FMN TRANSFERASE"/>
    <property type="match status" value="1"/>
</dbReference>
<evidence type="ECO:0000313" key="11">
    <source>
        <dbReference type="EMBL" id="GIF80211.1"/>
    </source>
</evidence>
<keyword evidence="5 11" id="KW-0808">Transferase</keyword>
<evidence type="ECO:0000256" key="6">
    <source>
        <dbReference type="ARBA" id="ARBA00022723"/>
    </source>
</evidence>
<name>A0A8J3J9P9_9ACTN</name>
<evidence type="ECO:0000256" key="9">
    <source>
        <dbReference type="ARBA" id="ARBA00031306"/>
    </source>
</evidence>
<evidence type="ECO:0000313" key="12">
    <source>
        <dbReference type="Proteomes" id="UP000601223"/>
    </source>
</evidence>
<dbReference type="GO" id="GO:0046872">
    <property type="term" value="F:metal ion binding"/>
    <property type="evidence" value="ECO:0007669"/>
    <property type="project" value="UniProtKB-KW"/>
</dbReference>
<dbReference type="InterPro" id="IPR024932">
    <property type="entry name" value="ApbE"/>
</dbReference>
<dbReference type="SUPFAM" id="SSF143631">
    <property type="entry name" value="ApbE-like"/>
    <property type="match status" value="1"/>
</dbReference>
<dbReference type="InterPro" id="IPR003374">
    <property type="entry name" value="ApbE-like_sf"/>
</dbReference>
<reference evidence="11 12" key="1">
    <citation type="submission" date="2021-01" db="EMBL/GenBank/DDBJ databases">
        <title>Whole genome shotgun sequence of Catellatospora bangladeshensis NBRC 107357.</title>
        <authorList>
            <person name="Komaki H."/>
            <person name="Tamura T."/>
        </authorList>
    </citation>
    <scope>NUCLEOTIDE SEQUENCE [LARGE SCALE GENOMIC DNA]</scope>
    <source>
        <strain evidence="11 12">NBRC 107357</strain>
    </source>
</reference>
<evidence type="ECO:0000256" key="1">
    <source>
        <dbReference type="ARBA" id="ARBA00001946"/>
    </source>
</evidence>
<keyword evidence="8" id="KW-0460">Magnesium</keyword>
<keyword evidence="4" id="KW-0285">Flavoprotein</keyword>
<evidence type="ECO:0000256" key="2">
    <source>
        <dbReference type="ARBA" id="ARBA00011955"/>
    </source>
</evidence>
<evidence type="ECO:0000256" key="5">
    <source>
        <dbReference type="ARBA" id="ARBA00022679"/>
    </source>
</evidence>
<dbReference type="Pfam" id="PF02424">
    <property type="entry name" value="ApbE"/>
    <property type="match status" value="2"/>
</dbReference>
<comment type="catalytic activity">
    <reaction evidence="10">
        <text>L-threonyl-[protein] + FAD = FMN-L-threonyl-[protein] + AMP + H(+)</text>
        <dbReference type="Rhea" id="RHEA:36847"/>
        <dbReference type="Rhea" id="RHEA-COMP:11060"/>
        <dbReference type="Rhea" id="RHEA-COMP:11061"/>
        <dbReference type="ChEBI" id="CHEBI:15378"/>
        <dbReference type="ChEBI" id="CHEBI:30013"/>
        <dbReference type="ChEBI" id="CHEBI:57692"/>
        <dbReference type="ChEBI" id="CHEBI:74257"/>
        <dbReference type="ChEBI" id="CHEBI:456215"/>
        <dbReference type="EC" id="2.7.1.180"/>
    </reaction>
</comment>
<accession>A0A8J3J9P9</accession>
<dbReference type="RefSeq" id="WP_203743571.1">
    <property type="nucleotide sequence ID" value="NZ_BONF01000009.1"/>
</dbReference>
<protein>
    <recommendedName>
        <fullName evidence="3">FAD:protein FMN transferase</fullName>
        <ecNumber evidence="2">2.7.1.180</ecNumber>
    </recommendedName>
    <alternativeName>
        <fullName evidence="9">Flavin transferase</fullName>
    </alternativeName>
</protein>
<proteinExistence type="predicted"/>
<organism evidence="11 12">
    <name type="scientific">Catellatospora bangladeshensis</name>
    <dbReference type="NCBI Taxonomy" id="310355"/>
    <lineage>
        <taxon>Bacteria</taxon>
        <taxon>Bacillati</taxon>
        <taxon>Actinomycetota</taxon>
        <taxon>Actinomycetes</taxon>
        <taxon>Micromonosporales</taxon>
        <taxon>Micromonosporaceae</taxon>
        <taxon>Catellatospora</taxon>
    </lineage>
</organism>
<comment type="caution">
    <text evidence="11">The sequence shown here is derived from an EMBL/GenBank/DDBJ whole genome shotgun (WGS) entry which is preliminary data.</text>
</comment>
<evidence type="ECO:0000256" key="7">
    <source>
        <dbReference type="ARBA" id="ARBA00022827"/>
    </source>
</evidence>
<evidence type="ECO:0000256" key="8">
    <source>
        <dbReference type="ARBA" id="ARBA00022842"/>
    </source>
</evidence>
<evidence type="ECO:0000256" key="10">
    <source>
        <dbReference type="ARBA" id="ARBA00048540"/>
    </source>
</evidence>
<dbReference type="EMBL" id="BONF01000009">
    <property type="protein sequence ID" value="GIF80211.1"/>
    <property type="molecule type" value="Genomic_DNA"/>
</dbReference>
<evidence type="ECO:0000256" key="3">
    <source>
        <dbReference type="ARBA" id="ARBA00016337"/>
    </source>
</evidence>
<dbReference type="EC" id="2.7.1.180" evidence="2"/>
<keyword evidence="6" id="KW-0479">Metal-binding</keyword>
<dbReference type="AlphaFoldDB" id="A0A8J3J9P9"/>
<sequence length="254" mass="26223">MSTLPRRAWVEQLMGMPVSLHLRGPGLAAPPVAAAVEAVFALLRQVDAVFSTYRADSDVSRVRRGELAAGGAHPWVAEVAELCEQARERTGGWFDAMLPGPGGAPRWDPTGLVKGWAVEAAARLLSGHDFCLNAGGDVVVATLPGRPPWRVGVEDPLDPSRLAGVLPLAAGAAATSGTARRGAHLFDPYHGTAATEVAGVTVTGPSLLWADVYATAVAAKGATGLTLLSGTGYEALLIEPGGRRHTTGRFPGAV</sequence>
<dbReference type="Proteomes" id="UP000601223">
    <property type="component" value="Unassembled WGS sequence"/>
</dbReference>
<comment type="cofactor">
    <cofactor evidence="1">
        <name>Mg(2+)</name>
        <dbReference type="ChEBI" id="CHEBI:18420"/>
    </cofactor>
</comment>
<gene>
    <name evidence="11" type="primary">apbE</name>
    <name evidence="11" type="ORF">Cba03nite_15600</name>
</gene>
<dbReference type="PANTHER" id="PTHR30040">
    <property type="entry name" value="THIAMINE BIOSYNTHESIS LIPOPROTEIN APBE"/>
    <property type="match status" value="1"/>
</dbReference>
<keyword evidence="7" id="KW-0274">FAD</keyword>